<protein>
    <submittedName>
        <fullName evidence="1">Uncharacterized protein</fullName>
    </submittedName>
</protein>
<name>A0A9J6ZST7_9BACT</name>
<keyword evidence="2" id="KW-1185">Reference proteome</keyword>
<sequence length="72" mass="8157">MHAIGSKIRLTAYPRVYEKIIASKYAPQVGADGHKLPPEGAEYTFKRIDGEMKQSFELYLQLPGSLIEEIFD</sequence>
<dbReference type="AlphaFoldDB" id="A0A9J6ZST7"/>
<dbReference type="RefSeq" id="WP_250725228.1">
    <property type="nucleotide sequence ID" value="NZ_CP098400.1"/>
</dbReference>
<dbReference type="Proteomes" id="UP001056426">
    <property type="component" value="Chromosome"/>
</dbReference>
<organism evidence="1 2">
    <name type="scientific">Xiashengella succiniciproducens</name>
    <dbReference type="NCBI Taxonomy" id="2949635"/>
    <lineage>
        <taxon>Bacteria</taxon>
        <taxon>Pseudomonadati</taxon>
        <taxon>Bacteroidota</taxon>
        <taxon>Bacteroidia</taxon>
        <taxon>Marinilabiliales</taxon>
        <taxon>Marinilabiliaceae</taxon>
        <taxon>Xiashengella</taxon>
    </lineage>
</organism>
<reference evidence="1" key="2">
    <citation type="submission" date="2022-06" db="EMBL/GenBank/DDBJ databases">
        <title>Xiashengella guii gen. nov. sp. nov., a bacterium isolated form anaerobic digestion tank.</title>
        <authorList>
            <person name="Huang H."/>
        </authorList>
    </citation>
    <scope>NUCLEOTIDE SEQUENCE</scope>
    <source>
        <strain evidence="1">Ai-910</strain>
    </source>
</reference>
<proteinExistence type="predicted"/>
<evidence type="ECO:0000313" key="2">
    <source>
        <dbReference type="Proteomes" id="UP001056426"/>
    </source>
</evidence>
<dbReference type="EMBL" id="CP098400">
    <property type="protein sequence ID" value="URW80799.1"/>
    <property type="molecule type" value="Genomic_DNA"/>
</dbReference>
<reference evidence="1" key="1">
    <citation type="submission" date="2022-05" db="EMBL/GenBank/DDBJ databases">
        <authorList>
            <person name="Sun X."/>
        </authorList>
    </citation>
    <scope>NUCLEOTIDE SEQUENCE</scope>
    <source>
        <strain evidence="1">Ai-910</strain>
    </source>
</reference>
<dbReference type="KEGG" id="alkq:M9189_05465"/>
<accession>A0A9J6ZST7</accession>
<gene>
    <name evidence="1" type="ORF">M9189_05465</name>
</gene>
<evidence type="ECO:0000313" key="1">
    <source>
        <dbReference type="EMBL" id="URW80799.1"/>
    </source>
</evidence>